<reference evidence="2 3" key="1">
    <citation type="submission" date="2017-05" db="EMBL/GenBank/DDBJ databases">
        <title>The genome sequence of the facultative intracellular pathogen Brucella melitensis KIV-L.</title>
        <authorList>
            <person name="Pisarenko S."/>
            <person name="Kovalev D."/>
            <person name="Khachaturova A."/>
            <person name="Kulichenko A."/>
        </authorList>
    </citation>
    <scope>NUCLEOTIDE SEQUENCE [LARGE SCALE GENOMIC DNA]</scope>
    <source>
        <strain evidence="2 3">KIV-L</strain>
    </source>
</reference>
<gene>
    <name evidence="2" type="ORF">BI318_06615</name>
</gene>
<evidence type="ECO:0000256" key="1">
    <source>
        <dbReference type="SAM" id="MobiDB-lite"/>
    </source>
</evidence>
<dbReference type="AlphaFoldDB" id="A0AB36PVT7"/>
<proteinExistence type="predicted"/>
<feature type="compositionally biased region" description="Polar residues" evidence="1">
    <location>
        <begin position="35"/>
        <end position="44"/>
    </location>
</feature>
<accession>A0AB36PVT7</accession>
<evidence type="ECO:0000313" key="3">
    <source>
        <dbReference type="Proteomes" id="UP000216335"/>
    </source>
</evidence>
<sequence length="64" mass="6989">MLVAGAAYVGWQRFNRDIPTSPTAQIGAKRGSNRAPVSSARSKSRLQNQARCQCCAIRSALPWQ</sequence>
<protein>
    <submittedName>
        <fullName evidence="2">Uncharacterized protein</fullName>
    </submittedName>
</protein>
<evidence type="ECO:0000313" key="2">
    <source>
        <dbReference type="EMBL" id="OZV62480.1"/>
    </source>
</evidence>
<name>A0AB36PVT7_BRUML</name>
<dbReference type="Proteomes" id="UP000216335">
    <property type="component" value="Unassembled WGS sequence"/>
</dbReference>
<dbReference type="EMBL" id="NGJQ01000005">
    <property type="protein sequence ID" value="OZV62480.1"/>
    <property type="molecule type" value="Genomic_DNA"/>
</dbReference>
<organism evidence="2 3">
    <name type="scientific">Brucella melitensis</name>
    <dbReference type="NCBI Taxonomy" id="29459"/>
    <lineage>
        <taxon>Bacteria</taxon>
        <taxon>Pseudomonadati</taxon>
        <taxon>Pseudomonadota</taxon>
        <taxon>Alphaproteobacteria</taxon>
        <taxon>Hyphomicrobiales</taxon>
        <taxon>Brucellaceae</taxon>
        <taxon>Brucella/Ochrobactrum group</taxon>
        <taxon>Brucella</taxon>
    </lineage>
</organism>
<feature type="region of interest" description="Disordered" evidence="1">
    <location>
        <begin position="20"/>
        <end position="44"/>
    </location>
</feature>
<comment type="caution">
    <text evidence="2">The sequence shown here is derived from an EMBL/GenBank/DDBJ whole genome shotgun (WGS) entry which is preliminary data.</text>
</comment>